<proteinExistence type="predicted"/>
<dbReference type="RefSeq" id="WP_249376437.1">
    <property type="nucleotide sequence ID" value="NZ_SNUZ01000007.1"/>
</dbReference>
<accession>A0ABT0NGW1</accession>
<gene>
    <name evidence="1" type="ORF">E2N93_05210</name>
</gene>
<sequence>MDKIKATEIAVEKYDFMTASEISIYLGIGRSQAYEIIRKINEKLSSEGFLTFSGKIPRKSLLERLP</sequence>
<protein>
    <submittedName>
        <fullName evidence="1">Transcriptional regulator</fullName>
    </submittedName>
</protein>
<evidence type="ECO:0000313" key="2">
    <source>
        <dbReference type="Proteomes" id="UP001056693"/>
    </source>
</evidence>
<name>A0ABT0NGW1_9FIRM</name>
<dbReference type="EMBL" id="SNUZ01000007">
    <property type="protein sequence ID" value="MCL3787416.1"/>
    <property type="molecule type" value="Genomic_DNA"/>
</dbReference>
<organism evidence="1 2">
    <name type="scientific">Ruminococcus bromii</name>
    <dbReference type="NCBI Taxonomy" id="40518"/>
    <lineage>
        <taxon>Bacteria</taxon>
        <taxon>Bacillati</taxon>
        <taxon>Bacillota</taxon>
        <taxon>Clostridia</taxon>
        <taxon>Eubacteriales</taxon>
        <taxon>Oscillospiraceae</taxon>
        <taxon>Ruminococcus</taxon>
    </lineage>
</organism>
<reference evidence="1 2" key="1">
    <citation type="submission" date="2019-03" db="EMBL/GenBank/DDBJ databases">
        <authorList>
            <person name="Molinero N."/>
            <person name="Sanchez B."/>
            <person name="Walker A."/>
            <person name="Duncan S."/>
            <person name="Delgado S."/>
            <person name="Margolles A."/>
        </authorList>
    </citation>
    <scope>NUCLEOTIDE SEQUENCE [LARGE SCALE GENOMIC DNA]</scope>
    <source>
        <strain evidence="1 2">IPLA60002</strain>
    </source>
</reference>
<evidence type="ECO:0000313" key="1">
    <source>
        <dbReference type="EMBL" id="MCL3787416.1"/>
    </source>
</evidence>
<dbReference type="Proteomes" id="UP001056693">
    <property type="component" value="Unassembled WGS sequence"/>
</dbReference>
<comment type="caution">
    <text evidence="1">The sequence shown here is derived from an EMBL/GenBank/DDBJ whole genome shotgun (WGS) entry which is preliminary data.</text>
</comment>
<keyword evidence="2" id="KW-1185">Reference proteome</keyword>